<gene>
    <name evidence="2" type="ORF">BBF96_10880</name>
</gene>
<keyword evidence="3" id="KW-1185">Reference proteome</keyword>
<dbReference type="RefSeq" id="WP_127017197.1">
    <property type="nucleotide sequence ID" value="NZ_CP016379.1"/>
</dbReference>
<accession>A0A3Q9HR16</accession>
<sequence length="113" mass="13435">MNTFIRSSFYPDQFRLEHIKGKMDQIEKGLKKSEKKDKALYKACQDFEAIFMQMVFKEMRKTVHKSKLIDGGFAEEIFEDMMDEEIAKRATRKDSSLADLLYQQLRLQLNQNE</sequence>
<organism evidence="2 3">
    <name type="scientific">Anoxybacter fermentans</name>
    <dbReference type="NCBI Taxonomy" id="1323375"/>
    <lineage>
        <taxon>Bacteria</taxon>
        <taxon>Bacillati</taxon>
        <taxon>Bacillota</taxon>
        <taxon>Clostridia</taxon>
        <taxon>Halanaerobiales</taxon>
        <taxon>Anoxybacter</taxon>
    </lineage>
</organism>
<proteinExistence type="predicted"/>
<evidence type="ECO:0000259" key="1">
    <source>
        <dbReference type="Pfam" id="PF10135"/>
    </source>
</evidence>
<reference evidence="2 3" key="1">
    <citation type="submission" date="2016-07" db="EMBL/GenBank/DDBJ databases">
        <title>Genome and transcriptome analysis of iron-reducing fermentative bacteria Anoxybacter fermentans.</title>
        <authorList>
            <person name="Zeng X."/>
            <person name="Shao Z."/>
        </authorList>
    </citation>
    <scope>NUCLEOTIDE SEQUENCE [LARGE SCALE GENOMIC DNA]</scope>
    <source>
        <strain evidence="2 3">DY22613</strain>
    </source>
</reference>
<dbReference type="KEGG" id="aft:BBF96_10880"/>
<evidence type="ECO:0000313" key="3">
    <source>
        <dbReference type="Proteomes" id="UP000267250"/>
    </source>
</evidence>
<dbReference type="InterPro" id="IPR019301">
    <property type="entry name" value="Flagellar_prot_FlgJ_N"/>
</dbReference>
<dbReference type="AlphaFoldDB" id="A0A3Q9HR16"/>
<feature type="domain" description="Flagellar protein FlgJ N-terminal" evidence="1">
    <location>
        <begin position="57"/>
        <end position="104"/>
    </location>
</feature>
<dbReference type="Pfam" id="PF10135">
    <property type="entry name" value="Rod-binding"/>
    <property type="match status" value="1"/>
</dbReference>
<protein>
    <recommendedName>
        <fullName evidence="1">Flagellar protein FlgJ N-terminal domain-containing protein</fullName>
    </recommendedName>
</protein>
<dbReference type="EMBL" id="CP016379">
    <property type="protein sequence ID" value="AZR73846.1"/>
    <property type="molecule type" value="Genomic_DNA"/>
</dbReference>
<dbReference type="Proteomes" id="UP000267250">
    <property type="component" value="Chromosome"/>
</dbReference>
<evidence type="ECO:0000313" key="2">
    <source>
        <dbReference type="EMBL" id="AZR73846.1"/>
    </source>
</evidence>
<name>A0A3Q9HR16_9FIRM</name>